<dbReference type="AlphaFoldDB" id="A0A1Q9EWH7"/>
<sequence length="174" mass="19902">MTCTDASSDPSALRRWRVLEQKPERNGFQRSVVCGGWAEAIGDHGVDSEAAQAQAQLGGQLVRQFWRLRRLQRLWAWIGHFLQGRTAGGMGQVNQDSNRRRILIQPRATMETLRAAIDRWDADMAEYLSRGNKDLDDAQKVSMLFSIVPKNLNDHLELNIGRLDTYMPRQGPRW</sequence>
<evidence type="ECO:0000313" key="2">
    <source>
        <dbReference type="Proteomes" id="UP000186817"/>
    </source>
</evidence>
<gene>
    <name evidence="1" type="ORF">AK812_SmicGene4409</name>
</gene>
<accession>A0A1Q9EWH7</accession>
<dbReference type="Proteomes" id="UP000186817">
    <property type="component" value="Unassembled WGS sequence"/>
</dbReference>
<reference evidence="1 2" key="1">
    <citation type="submission" date="2016-02" db="EMBL/GenBank/DDBJ databases">
        <title>Genome analysis of coral dinoflagellate symbionts highlights evolutionary adaptations to a symbiotic lifestyle.</title>
        <authorList>
            <person name="Aranda M."/>
            <person name="Li Y."/>
            <person name="Liew Y.J."/>
            <person name="Baumgarten S."/>
            <person name="Simakov O."/>
            <person name="Wilson M."/>
            <person name="Piel J."/>
            <person name="Ashoor H."/>
            <person name="Bougouffa S."/>
            <person name="Bajic V.B."/>
            <person name="Ryu T."/>
            <person name="Ravasi T."/>
            <person name="Bayer T."/>
            <person name="Micklem G."/>
            <person name="Kim H."/>
            <person name="Bhak J."/>
            <person name="Lajeunesse T.C."/>
            <person name="Voolstra C.R."/>
        </authorList>
    </citation>
    <scope>NUCLEOTIDE SEQUENCE [LARGE SCALE GENOMIC DNA]</scope>
    <source>
        <strain evidence="1 2">CCMP2467</strain>
    </source>
</reference>
<comment type="caution">
    <text evidence="1">The sequence shown here is derived from an EMBL/GenBank/DDBJ whole genome shotgun (WGS) entry which is preliminary data.</text>
</comment>
<dbReference type="OrthoDB" id="10375059at2759"/>
<dbReference type="EMBL" id="LSRX01000055">
    <property type="protein sequence ID" value="OLQ11732.1"/>
    <property type="molecule type" value="Genomic_DNA"/>
</dbReference>
<keyword evidence="2" id="KW-1185">Reference proteome</keyword>
<proteinExistence type="predicted"/>
<name>A0A1Q9EWH7_SYMMI</name>
<protein>
    <submittedName>
        <fullName evidence="1">Uncharacterized protein</fullName>
    </submittedName>
</protein>
<evidence type="ECO:0000313" key="1">
    <source>
        <dbReference type="EMBL" id="OLQ11732.1"/>
    </source>
</evidence>
<organism evidence="1 2">
    <name type="scientific">Symbiodinium microadriaticum</name>
    <name type="common">Dinoflagellate</name>
    <name type="synonym">Zooxanthella microadriatica</name>
    <dbReference type="NCBI Taxonomy" id="2951"/>
    <lineage>
        <taxon>Eukaryota</taxon>
        <taxon>Sar</taxon>
        <taxon>Alveolata</taxon>
        <taxon>Dinophyceae</taxon>
        <taxon>Suessiales</taxon>
        <taxon>Symbiodiniaceae</taxon>
        <taxon>Symbiodinium</taxon>
    </lineage>
</organism>